<feature type="region of interest" description="Disordered" evidence="1">
    <location>
        <begin position="1"/>
        <end position="40"/>
    </location>
</feature>
<feature type="compositionally biased region" description="Polar residues" evidence="1">
    <location>
        <begin position="25"/>
        <end position="38"/>
    </location>
</feature>
<proteinExistence type="predicted"/>
<evidence type="ECO:0000313" key="2">
    <source>
        <dbReference type="EMBL" id="KAF2875279.1"/>
    </source>
</evidence>
<sequence length="293" mass="32064">MAAPSSPRPTSHAAEADGRPRQHRSSSLASFANSNIESPRTLCPRDGDAFSYNPSHLAAWYISQDLWDSFPAALQKALAHLQHSGAAVLSGYERLESHAKNAVVANPQRSEFEAQLHGSIANMATLPPLKLPRTSSNASSGLFSDAGSLVFDSSPSSGAGSPMTPLTPSHTTYPVSPICLTPADVNIPDKPARTQERSQERSFTTPLEPHDAYYTSELSALRTESVTRLRHSVIKVNTEWAEAQRSGRLSAKQFNDFTEWWKVKKEIIRELDSKCQRLCKQIDLAPNGLGWTV</sequence>
<organism evidence="2 3">
    <name type="scientific">Massariosphaeria phaeospora</name>
    <dbReference type="NCBI Taxonomy" id="100035"/>
    <lineage>
        <taxon>Eukaryota</taxon>
        <taxon>Fungi</taxon>
        <taxon>Dikarya</taxon>
        <taxon>Ascomycota</taxon>
        <taxon>Pezizomycotina</taxon>
        <taxon>Dothideomycetes</taxon>
        <taxon>Pleosporomycetidae</taxon>
        <taxon>Pleosporales</taxon>
        <taxon>Pleosporales incertae sedis</taxon>
        <taxon>Massariosphaeria</taxon>
    </lineage>
</organism>
<gene>
    <name evidence="2" type="ORF">BDV95DRAFT_312762</name>
</gene>
<dbReference type="OrthoDB" id="3898724at2759"/>
<evidence type="ECO:0000256" key="1">
    <source>
        <dbReference type="SAM" id="MobiDB-lite"/>
    </source>
</evidence>
<name>A0A7C8MDX1_9PLEO</name>
<evidence type="ECO:0000313" key="3">
    <source>
        <dbReference type="Proteomes" id="UP000481861"/>
    </source>
</evidence>
<feature type="compositionally biased region" description="Basic and acidic residues" evidence="1">
    <location>
        <begin position="190"/>
        <end position="200"/>
    </location>
</feature>
<reference evidence="2 3" key="1">
    <citation type="submission" date="2020-01" db="EMBL/GenBank/DDBJ databases">
        <authorList>
            <consortium name="DOE Joint Genome Institute"/>
            <person name="Haridas S."/>
            <person name="Albert R."/>
            <person name="Binder M."/>
            <person name="Bloem J."/>
            <person name="Labutti K."/>
            <person name="Salamov A."/>
            <person name="Andreopoulos B."/>
            <person name="Baker S.E."/>
            <person name="Barry K."/>
            <person name="Bills G."/>
            <person name="Bluhm B.H."/>
            <person name="Cannon C."/>
            <person name="Castanera R."/>
            <person name="Culley D.E."/>
            <person name="Daum C."/>
            <person name="Ezra D."/>
            <person name="Gonzalez J.B."/>
            <person name="Henrissat B."/>
            <person name="Kuo A."/>
            <person name="Liang C."/>
            <person name="Lipzen A."/>
            <person name="Lutzoni F."/>
            <person name="Magnuson J."/>
            <person name="Mondo S."/>
            <person name="Nolan M."/>
            <person name="Ohm R."/>
            <person name="Pangilinan J."/>
            <person name="Park H.-J.H."/>
            <person name="Ramirez L."/>
            <person name="Alfaro M."/>
            <person name="Sun H."/>
            <person name="Tritt A."/>
            <person name="Yoshinaga Y."/>
            <person name="Zwiers L.-H.L."/>
            <person name="Turgeon B.G."/>
            <person name="Goodwin S.B."/>
            <person name="Spatafora J.W."/>
            <person name="Crous P.W."/>
            <person name="Grigoriev I.V."/>
        </authorList>
    </citation>
    <scope>NUCLEOTIDE SEQUENCE [LARGE SCALE GENOMIC DNA]</scope>
    <source>
        <strain evidence="2 3">CBS 611.86</strain>
    </source>
</reference>
<keyword evidence="3" id="KW-1185">Reference proteome</keyword>
<dbReference type="EMBL" id="JAADJZ010000005">
    <property type="protein sequence ID" value="KAF2875279.1"/>
    <property type="molecule type" value="Genomic_DNA"/>
</dbReference>
<comment type="caution">
    <text evidence="2">The sequence shown here is derived from an EMBL/GenBank/DDBJ whole genome shotgun (WGS) entry which is preliminary data.</text>
</comment>
<feature type="region of interest" description="Disordered" evidence="1">
    <location>
        <begin position="184"/>
        <end position="204"/>
    </location>
</feature>
<dbReference type="Proteomes" id="UP000481861">
    <property type="component" value="Unassembled WGS sequence"/>
</dbReference>
<accession>A0A7C8MDX1</accession>
<protein>
    <submittedName>
        <fullName evidence="2">Uncharacterized protein</fullName>
    </submittedName>
</protein>
<dbReference type="AlphaFoldDB" id="A0A7C8MDX1"/>